<dbReference type="SUPFAM" id="SSF89796">
    <property type="entry name" value="CoA-transferase family III (CaiB/BaiF)"/>
    <property type="match status" value="1"/>
</dbReference>
<evidence type="ECO:0000313" key="2">
    <source>
        <dbReference type="EMBL" id="QUT06859.1"/>
    </source>
</evidence>
<dbReference type="InterPro" id="IPR050483">
    <property type="entry name" value="CoA-transferase_III_domain"/>
</dbReference>
<evidence type="ECO:0000256" key="1">
    <source>
        <dbReference type="ARBA" id="ARBA00022679"/>
    </source>
</evidence>
<reference evidence="2" key="1">
    <citation type="submission" date="2021-04" db="EMBL/GenBank/DDBJ databases">
        <title>Isolation of p-tert-butylphenol degrading bacteria Sphingobium phenoxybenzoativorans Tas13 from active sludge.</title>
        <authorList>
            <person name="Li Y."/>
        </authorList>
    </citation>
    <scope>NUCLEOTIDE SEQUENCE</scope>
    <source>
        <strain evidence="2">Tas13</strain>
    </source>
</reference>
<dbReference type="InterPro" id="IPR023606">
    <property type="entry name" value="CoA-Trfase_III_dom_1_sf"/>
</dbReference>
<proteinExistence type="predicted"/>
<dbReference type="InterPro" id="IPR044855">
    <property type="entry name" value="CoA-Trfase_III_dom3_sf"/>
</dbReference>
<dbReference type="KEGG" id="spph:KFK14_05310"/>
<dbReference type="RefSeq" id="WP_212610149.1">
    <property type="nucleotide sequence ID" value="NZ_CP073910.1"/>
</dbReference>
<dbReference type="PANTHER" id="PTHR48207">
    <property type="entry name" value="SUCCINATE--HYDROXYMETHYLGLUTARATE COA-TRANSFERASE"/>
    <property type="match status" value="1"/>
</dbReference>
<organism evidence="2 3">
    <name type="scientific">Sphingobium phenoxybenzoativorans</name>
    <dbReference type="NCBI Taxonomy" id="1592790"/>
    <lineage>
        <taxon>Bacteria</taxon>
        <taxon>Pseudomonadati</taxon>
        <taxon>Pseudomonadota</taxon>
        <taxon>Alphaproteobacteria</taxon>
        <taxon>Sphingomonadales</taxon>
        <taxon>Sphingomonadaceae</taxon>
        <taxon>Sphingobium</taxon>
    </lineage>
</organism>
<dbReference type="Gene3D" id="3.40.50.10540">
    <property type="entry name" value="Crotonobetainyl-coa:carnitine coa-transferase, domain 1"/>
    <property type="match status" value="1"/>
</dbReference>
<dbReference type="InterPro" id="IPR003673">
    <property type="entry name" value="CoA-Trfase_fam_III"/>
</dbReference>
<dbReference type="PANTHER" id="PTHR48207:SF3">
    <property type="entry name" value="SUCCINATE--HYDROXYMETHYLGLUTARATE COA-TRANSFERASE"/>
    <property type="match status" value="1"/>
</dbReference>
<name>A0A975K9J4_9SPHN</name>
<sequence>MHDQSDAAPTAIPDDAPALSGIRIIDLSRVLAGPFCTQILGDHGADIIKVEPPVGDETRTWGPPFEGDTAAYYMGVNRNKRGIVLDLTKSEQRELLLHLIADADILVENFKTGTMERWGLGYEALSDRFPRLIYCKISGFGDDGPLGGLPGYDAALQAMSGLMSVNGEKDGDPLRVGVPIVDMVTGFNAALGIMLALQARGRTGRGQLVETTLFDCGLSILHPYMINFLHSGKLPVRSGNAHPNITPYDQFATQTESIFLAVGNDRQFAKFCELMNRQDLRDDPRYRTNRERNENRDALREELEMLLGKVDGSALAAELIKAGVPCAPILDLHEITQHPHTTHREMLVSIDDYQGVGAPIKLKSTPARYRRRPPTLGEHNDEVLAV</sequence>
<gene>
    <name evidence="2" type="ORF">KFK14_05310</name>
</gene>
<dbReference type="Gene3D" id="3.30.1540.10">
    <property type="entry name" value="formyl-coa transferase, domain 3"/>
    <property type="match status" value="1"/>
</dbReference>
<dbReference type="Pfam" id="PF02515">
    <property type="entry name" value="CoA_transf_3"/>
    <property type="match status" value="1"/>
</dbReference>
<dbReference type="AlphaFoldDB" id="A0A975K9J4"/>
<dbReference type="GO" id="GO:0008410">
    <property type="term" value="F:CoA-transferase activity"/>
    <property type="evidence" value="ECO:0007669"/>
    <property type="project" value="TreeGrafter"/>
</dbReference>
<protein>
    <submittedName>
        <fullName evidence="2">CoA transferase</fullName>
    </submittedName>
</protein>
<accession>A0A975K9J4</accession>
<evidence type="ECO:0000313" key="3">
    <source>
        <dbReference type="Proteomes" id="UP000681425"/>
    </source>
</evidence>
<dbReference type="EMBL" id="CP073910">
    <property type="protein sequence ID" value="QUT06859.1"/>
    <property type="molecule type" value="Genomic_DNA"/>
</dbReference>
<dbReference type="Proteomes" id="UP000681425">
    <property type="component" value="Chromosome"/>
</dbReference>
<keyword evidence="1 2" id="KW-0808">Transferase</keyword>
<keyword evidence="3" id="KW-1185">Reference proteome</keyword>